<dbReference type="GeneID" id="93733240"/>
<gene>
    <name evidence="1" type="ORF">SCLAV_0036</name>
</gene>
<protein>
    <submittedName>
        <fullName evidence="1">Uncharacterized protein</fullName>
    </submittedName>
</protein>
<evidence type="ECO:0000313" key="2">
    <source>
        <dbReference type="Proteomes" id="UP000002357"/>
    </source>
</evidence>
<sequence length="239" mass="26095">MSRFLPVELPPLYSQVWFVPYDEHTRRVRSAGVAVRLDRFTDGVWLPLEDQAVRTPSAALVYPGLGRRADPSAAEPELHRARFAAAGCLPLYPADGEPFSAALAGVEFLVRAYDDTAPPAGTTRPRPVRLLPSPAYPYGPGVRTVSGVVHDPVAGVPVGNALVVAEGRTRELTPWRERALTDAAGFFRLALRWEGVRADGRSGETFRLVATERPGRTGALTVRLPDDAARRHVIEIRES</sequence>
<proteinExistence type="predicted"/>
<dbReference type="OrthoDB" id="4152215at2"/>
<dbReference type="Proteomes" id="UP000002357">
    <property type="component" value="Chromosome"/>
</dbReference>
<dbReference type="KEGG" id="sclf:BB341_27545"/>
<dbReference type="SUPFAM" id="SSF49464">
    <property type="entry name" value="Carboxypeptidase regulatory domain-like"/>
    <property type="match status" value="1"/>
</dbReference>
<dbReference type="EMBL" id="CM000913">
    <property type="protein sequence ID" value="EFG05112.1"/>
    <property type="molecule type" value="Genomic_DNA"/>
</dbReference>
<keyword evidence="2" id="KW-1185">Reference proteome</keyword>
<accession>E2Q5V2</accession>
<dbReference type="AlphaFoldDB" id="E2Q5V2"/>
<dbReference type="RefSeq" id="WP_003959208.1">
    <property type="nucleotide sequence ID" value="NZ_CM000913.1"/>
</dbReference>
<dbReference type="STRING" id="1901.BB341_27545"/>
<name>E2Q5V2_STRCL</name>
<dbReference type="InterPro" id="IPR008969">
    <property type="entry name" value="CarboxyPept-like_regulatory"/>
</dbReference>
<evidence type="ECO:0000313" key="1">
    <source>
        <dbReference type="EMBL" id="EFG05112.1"/>
    </source>
</evidence>
<organism evidence="1 2">
    <name type="scientific">Streptomyces clavuligerus</name>
    <dbReference type="NCBI Taxonomy" id="1901"/>
    <lineage>
        <taxon>Bacteria</taxon>
        <taxon>Bacillati</taxon>
        <taxon>Actinomycetota</taxon>
        <taxon>Actinomycetes</taxon>
        <taxon>Kitasatosporales</taxon>
        <taxon>Streptomycetaceae</taxon>
        <taxon>Streptomyces</taxon>
    </lineage>
</organism>
<dbReference type="eggNOG" id="ENOG5033UMT">
    <property type="taxonomic scope" value="Bacteria"/>
</dbReference>
<reference evidence="1 2" key="1">
    <citation type="journal article" date="2010" name="Genome Biol. Evol.">
        <title>The sequence of a 1.8-mb bacterial linear plasmid reveals a rich evolutionary reservoir of secondary metabolic pathways.</title>
        <authorList>
            <person name="Medema M.H."/>
            <person name="Trefzer A."/>
            <person name="Kovalchuk A."/>
            <person name="van den Berg M."/>
            <person name="Mueller U."/>
            <person name="Heijne W."/>
            <person name="Wu L."/>
            <person name="Alam M.T."/>
            <person name="Ronning C.M."/>
            <person name="Nierman W.C."/>
            <person name="Bovenberg R.A.L."/>
            <person name="Breitling R."/>
            <person name="Takano E."/>
        </authorList>
    </citation>
    <scope>NUCLEOTIDE SEQUENCE [LARGE SCALE GENOMIC DNA]</scope>
    <source>
        <strain evidence="2">ATCC 27064 / DSM 738 / JCM 4710 / NBRC 13307 / NCIMB 12785 / NRRL 3585 / VKM Ac-602</strain>
    </source>
</reference>